<feature type="domain" description="Response regulatory" evidence="11">
    <location>
        <begin position="451"/>
        <end position="570"/>
    </location>
</feature>
<dbReference type="InterPro" id="IPR003594">
    <property type="entry name" value="HATPase_dom"/>
</dbReference>
<keyword evidence="6" id="KW-0902">Two-component regulatory system</keyword>
<feature type="transmembrane region" description="Helical" evidence="8">
    <location>
        <begin position="87"/>
        <end position="111"/>
    </location>
</feature>
<feature type="domain" description="Histidine kinase" evidence="10">
    <location>
        <begin position="203"/>
        <end position="422"/>
    </location>
</feature>
<evidence type="ECO:0000313" key="13">
    <source>
        <dbReference type="Proteomes" id="UP000317178"/>
    </source>
</evidence>
<dbReference type="KEGG" id="plon:Pla110_29120"/>
<keyword evidence="9" id="KW-0732">Signal</keyword>
<proteinExistence type="predicted"/>
<dbReference type="RefSeq" id="WP_197440204.1">
    <property type="nucleotide sequence ID" value="NZ_CP036281.1"/>
</dbReference>
<dbReference type="EMBL" id="CP036281">
    <property type="protein sequence ID" value="QDU81174.1"/>
    <property type="molecule type" value="Genomic_DNA"/>
</dbReference>
<evidence type="ECO:0000256" key="8">
    <source>
        <dbReference type="SAM" id="Phobius"/>
    </source>
</evidence>
<feature type="transmembrane region" description="Helical" evidence="8">
    <location>
        <begin position="154"/>
        <end position="174"/>
    </location>
</feature>
<dbReference type="Pfam" id="PF25487">
    <property type="entry name" value="ETR1_N"/>
    <property type="match status" value="1"/>
</dbReference>
<dbReference type="InterPro" id="IPR004358">
    <property type="entry name" value="Sig_transdc_His_kin-like_C"/>
</dbReference>
<dbReference type="InterPro" id="IPR001789">
    <property type="entry name" value="Sig_transdc_resp-reg_receiver"/>
</dbReference>
<evidence type="ECO:0000256" key="2">
    <source>
        <dbReference type="ARBA" id="ARBA00012438"/>
    </source>
</evidence>
<dbReference type="CDD" id="cd00082">
    <property type="entry name" value="HisKA"/>
    <property type="match status" value="1"/>
</dbReference>
<dbReference type="InterPro" id="IPR005467">
    <property type="entry name" value="His_kinase_dom"/>
</dbReference>
<dbReference type="CDD" id="cd16922">
    <property type="entry name" value="HATPase_EvgS-ArcB-TorS-like"/>
    <property type="match status" value="1"/>
</dbReference>
<dbReference type="InterPro" id="IPR036097">
    <property type="entry name" value="HisK_dim/P_sf"/>
</dbReference>
<gene>
    <name evidence="12" type="primary">luxQ_4</name>
    <name evidence="12" type="ORF">Pla110_29120</name>
</gene>
<protein>
    <recommendedName>
        <fullName evidence="2">histidine kinase</fullName>
        <ecNumber evidence="2">2.7.13.3</ecNumber>
    </recommendedName>
</protein>
<dbReference type="SUPFAM" id="SSF47384">
    <property type="entry name" value="Homodimeric domain of signal transducing histidine kinase"/>
    <property type="match status" value="1"/>
</dbReference>
<comment type="catalytic activity">
    <reaction evidence="1">
        <text>ATP + protein L-histidine = ADP + protein N-phospho-L-histidine.</text>
        <dbReference type="EC" id="2.7.13.3"/>
    </reaction>
</comment>
<evidence type="ECO:0000256" key="4">
    <source>
        <dbReference type="ARBA" id="ARBA00022679"/>
    </source>
</evidence>
<dbReference type="PROSITE" id="PS50109">
    <property type="entry name" value="HIS_KIN"/>
    <property type="match status" value="1"/>
</dbReference>
<keyword evidence="8" id="KW-0812">Transmembrane</keyword>
<dbReference type="PRINTS" id="PR00344">
    <property type="entry name" value="BCTRLSENSOR"/>
</dbReference>
<dbReference type="GO" id="GO:0000155">
    <property type="term" value="F:phosphorelay sensor kinase activity"/>
    <property type="evidence" value="ECO:0007669"/>
    <property type="project" value="InterPro"/>
</dbReference>
<keyword evidence="8" id="KW-1133">Transmembrane helix</keyword>
<evidence type="ECO:0000259" key="11">
    <source>
        <dbReference type="PROSITE" id="PS50110"/>
    </source>
</evidence>
<dbReference type="InterPro" id="IPR003661">
    <property type="entry name" value="HisK_dim/P_dom"/>
</dbReference>
<dbReference type="Pfam" id="PF02518">
    <property type="entry name" value="HATPase_c"/>
    <property type="match status" value="1"/>
</dbReference>
<organism evidence="12 13">
    <name type="scientific">Polystyrenella longa</name>
    <dbReference type="NCBI Taxonomy" id="2528007"/>
    <lineage>
        <taxon>Bacteria</taxon>
        <taxon>Pseudomonadati</taxon>
        <taxon>Planctomycetota</taxon>
        <taxon>Planctomycetia</taxon>
        <taxon>Planctomycetales</taxon>
        <taxon>Planctomycetaceae</taxon>
        <taxon>Polystyrenella</taxon>
    </lineage>
</organism>
<dbReference type="Pfam" id="PF00072">
    <property type="entry name" value="Response_reg"/>
    <property type="match status" value="1"/>
</dbReference>
<dbReference type="Gene3D" id="1.10.287.130">
    <property type="match status" value="1"/>
</dbReference>
<name>A0A518CPP7_9PLAN</name>
<evidence type="ECO:0000256" key="9">
    <source>
        <dbReference type="SAM" id="SignalP"/>
    </source>
</evidence>
<dbReference type="InterPro" id="IPR036890">
    <property type="entry name" value="HATPase_C_sf"/>
</dbReference>
<dbReference type="Gene3D" id="3.40.50.2300">
    <property type="match status" value="1"/>
</dbReference>
<evidence type="ECO:0000256" key="3">
    <source>
        <dbReference type="ARBA" id="ARBA00022553"/>
    </source>
</evidence>
<dbReference type="Gene3D" id="3.30.565.10">
    <property type="entry name" value="Histidine kinase-like ATPase, C-terminal domain"/>
    <property type="match status" value="1"/>
</dbReference>
<keyword evidence="5 12" id="KW-0418">Kinase</keyword>
<dbReference type="CDD" id="cd17546">
    <property type="entry name" value="REC_hyHK_CKI1_RcsC-like"/>
    <property type="match status" value="1"/>
</dbReference>
<keyword evidence="3 7" id="KW-0597">Phosphoprotein</keyword>
<dbReference type="Proteomes" id="UP000317178">
    <property type="component" value="Chromosome"/>
</dbReference>
<evidence type="ECO:0000256" key="7">
    <source>
        <dbReference type="PROSITE-ProRule" id="PRU00169"/>
    </source>
</evidence>
<keyword evidence="13" id="KW-1185">Reference proteome</keyword>
<keyword evidence="8" id="KW-0472">Membrane</keyword>
<dbReference type="InterPro" id="IPR058544">
    <property type="entry name" value="ETR1_N"/>
</dbReference>
<dbReference type="SUPFAM" id="SSF52172">
    <property type="entry name" value="CheY-like"/>
    <property type="match status" value="1"/>
</dbReference>
<dbReference type="AlphaFoldDB" id="A0A518CPP7"/>
<dbReference type="EC" id="2.7.13.3" evidence="2"/>
<dbReference type="SMART" id="SM00448">
    <property type="entry name" value="REC"/>
    <property type="match status" value="1"/>
</dbReference>
<feature type="signal peptide" evidence="9">
    <location>
        <begin position="1"/>
        <end position="28"/>
    </location>
</feature>
<dbReference type="PANTHER" id="PTHR45339">
    <property type="entry name" value="HYBRID SIGNAL TRANSDUCTION HISTIDINE KINASE J"/>
    <property type="match status" value="1"/>
</dbReference>
<dbReference type="PROSITE" id="PS50110">
    <property type="entry name" value="RESPONSE_REGULATORY"/>
    <property type="match status" value="1"/>
</dbReference>
<evidence type="ECO:0000256" key="6">
    <source>
        <dbReference type="ARBA" id="ARBA00023012"/>
    </source>
</evidence>
<dbReference type="InterPro" id="IPR011006">
    <property type="entry name" value="CheY-like_superfamily"/>
</dbReference>
<dbReference type="FunFam" id="3.30.565.10:FF:000010">
    <property type="entry name" value="Sensor histidine kinase RcsC"/>
    <property type="match status" value="1"/>
</dbReference>
<feature type="transmembrane region" description="Helical" evidence="8">
    <location>
        <begin position="123"/>
        <end position="148"/>
    </location>
</feature>
<evidence type="ECO:0000259" key="10">
    <source>
        <dbReference type="PROSITE" id="PS50109"/>
    </source>
</evidence>
<accession>A0A518CPP7</accession>
<dbReference type="SMART" id="SM00387">
    <property type="entry name" value="HATPase_c"/>
    <property type="match status" value="1"/>
</dbReference>
<evidence type="ECO:0000256" key="5">
    <source>
        <dbReference type="ARBA" id="ARBA00022777"/>
    </source>
</evidence>
<dbReference type="SMART" id="SM00388">
    <property type="entry name" value="HisKA"/>
    <property type="match status" value="1"/>
</dbReference>
<evidence type="ECO:0000313" key="12">
    <source>
        <dbReference type="EMBL" id="QDU81174.1"/>
    </source>
</evidence>
<dbReference type="FunFam" id="1.10.287.130:FF:000001">
    <property type="entry name" value="Two-component sensor histidine kinase"/>
    <property type="match status" value="1"/>
</dbReference>
<sequence precursor="true">MTVFTGLRQSALVICALLALLAGEVTHAYGEIDRSSCCAGAEFCISPTAEAARPVESSLAGFFSNLFDTSSYPARWNCGQWSSMEGWLHIISDLGIFIAYFGIPVSLLYFIRKRRDIPFNSIFFLFAAFILFCGAGHLLEAIIFYYPLYRVAGLLKLATAMVSLVTLVVLFKLIPKALELPGLISTNEMLRQADATKSEFLANMSHEIRTPLTAILGFSEVLRDEDVSPQEKQHAVETIHRNGSHLLALINDILDLSKVEAGKLELEYRETNPRKIVEEVQELLSERAASRNLQLVPEFKGEIPQLIRTDPTRLKQALVNLVGNAIKFTENGKIRLVVQHNELESRLSFEVIDTGIGMSIEQMKRIFQPFGQADSSTTRKYGGTGLGLMITKTIASLLGGDVNVSSDLGEGSRFQFWICPEVIKQSSLKTEGASDNMDAPIAASQANRTGRILLVEDGLDNQRLISFLLKKAGFTVDIAGNGKIGMEETIDRWMSGEPYDLVLMDMQMPVMDGYTATRKLRDAQYPGHIVAVTAHAMKGDESSCIKAGCDAYLSKPIDRQAMIDEITRRMSEDRFVFDESVQDATRAHSR</sequence>
<feature type="modified residue" description="4-aspartylphosphate" evidence="7">
    <location>
        <position position="505"/>
    </location>
</feature>
<dbReference type="SUPFAM" id="SSF55874">
    <property type="entry name" value="ATPase domain of HSP90 chaperone/DNA topoisomerase II/histidine kinase"/>
    <property type="match status" value="1"/>
</dbReference>
<reference evidence="12 13" key="1">
    <citation type="submission" date="2019-02" db="EMBL/GenBank/DDBJ databases">
        <title>Deep-cultivation of Planctomycetes and their phenomic and genomic characterization uncovers novel biology.</title>
        <authorList>
            <person name="Wiegand S."/>
            <person name="Jogler M."/>
            <person name="Boedeker C."/>
            <person name="Pinto D."/>
            <person name="Vollmers J."/>
            <person name="Rivas-Marin E."/>
            <person name="Kohn T."/>
            <person name="Peeters S.H."/>
            <person name="Heuer A."/>
            <person name="Rast P."/>
            <person name="Oberbeckmann S."/>
            <person name="Bunk B."/>
            <person name="Jeske O."/>
            <person name="Meyerdierks A."/>
            <person name="Storesund J.E."/>
            <person name="Kallscheuer N."/>
            <person name="Luecker S."/>
            <person name="Lage O.M."/>
            <person name="Pohl T."/>
            <person name="Merkel B.J."/>
            <person name="Hornburger P."/>
            <person name="Mueller R.-W."/>
            <person name="Bruemmer F."/>
            <person name="Labrenz M."/>
            <person name="Spormann A.M."/>
            <person name="Op den Camp H."/>
            <person name="Overmann J."/>
            <person name="Amann R."/>
            <person name="Jetten M.S.M."/>
            <person name="Mascher T."/>
            <person name="Medema M.H."/>
            <person name="Devos D.P."/>
            <person name="Kaster A.-K."/>
            <person name="Ovreas L."/>
            <person name="Rohde M."/>
            <person name="Galperin M.Y."/>
            <person name="Jogler C."/>
        </authorList>
    </citation>
    <scope>NUCLEOTIDE SEQUENCE [LARGE SCALE GENOMIC DNA]</scope>
    <source>
        <strain evidence="12 13">Pla110</strain>
    </source>
</reference>
<dbReference type="Pfam" id="PF00512">
    <property type="entry name" value="HisKA"/>
    <property type="match status" value="1"/>
</dbReference>
<evidence type="ECO:0000256" key="1">
    <source>
        <dbReference type="ARBA" id="ARBA00000085"/>
    </source>
</evidence>
<keyword evidence="4 12" id="KW-0808">Transferase</keyword>
<feature type="chain" id="PRO_5021719026" description="histidine kinase" evidence="9">
    <location>
        <begin position="29"/>
        <end position="590"/>
    </location>
</feature>
<dbReference type="PANTHER" id="PTHR45339:SF1">
    <property type="entry name" value="HYBRID SIGNAL TRANSDUCTION HISTIDINE KINASE J"/>
    <property type="match status" value="1"/>
</dbReference>